<name>A0A9E6MUG8_9PROT</name>
<dbReference type="AlphaFoldDB" id="A0A9E6MUG8"/>
<gene>
    <name evidence="1" type="ORF">JZL65_08010</name>
</gene>
<evidence type="ECO:0000313" key="1">
    <source>
        <dbReference type="EMBL" id="QWY76456.1"/>
    </source>
</evidence>
<dbReference type="Proteomes" id="UP000683551">
    <property type="component" value="Chromosome"/>
</dbReference>
<reference evidence="1" key="1">
    <citation type="submission" date="2021-02" db="EMBL/GenBank/DDBJ databases">
        <title>Comparative genomics of Ferrovum myxofaciens strains, predominant extremophile bacteria forming large biofilm stalactites in acid mine ecosystems.</title>
        <authorList>
            <person name="Burkartova K."/>
            <person name="Ridl J."/>
            <person name="Pajer P."/>
            <person name="Falteisek L."/>
        </authorList>
    </citation>
    <scope>NUCLEOTIDE SEQUENCE</scope>
    <source>
        <strain evidence="1">MI1III</strain>
    </source>
</reference>
<proteinExistence type="predicted"/>
<sequence length="156" mass="17514">MTLSSEHDLAMPFLSLSHLLNQQEGLAPYLPKIEQIRELNSRFQRCLPQELKNLAYITRLEDEGAVLRVETSLNAVAARLRQLGPSLVAKLGLAPSPTLKVTLRPTVTRFPSSPTQDLTVRTLQEFEELAEVLTPSPLQNAIHSLLRQRGRPQKED</sequence>
<evidence type="ECO:0000313" key="2">
    <source>
        <dbReference type="Proteomes" id="UP000683551"/>
    </source>
</evidence>
<accession>A0A9E6MUG8</accession>
<organism evidence="1 2">
    <name type="scientific">Ferrovum myxofaciens</name>
    <dbReference type="NCBI Taxonomy" id="416213"/>
    <lineage>
        <taxon>Bacteria</taxon>
        <taxon>Pseudomonadati</taxon>
        <taxon>Pseudomonadota</taxon>
        <taxon>Betaproteobacteria</taxon>
        <taxon>Ferrovales</taxon>
        <taxon>Ferrovaceae</taxon>
        <taxon>Ferrovum</taxon>
    </lineage>
</organism>
<dbReference type="EMBL" id="CP071137">
    <property type="protein sequence ID" value="QWY76456.1"/>
    <property type="molecule type" value="Genomic_DNA"/>
</dbReference>
<dbReference type="RefSeq" id="WP_273143584.1">
    <property type="nucleotide sequence ID" value="NZ_CP053675.1"/>
</dbReference>
<protein>
    <submittedName>
        <fullName evidence="1">DUF721 domain-containing protein</fullName>
    </submittedName>
</protein>